<dbReference type="Gene3D" id="1.10.287.410">
    <property type="match status" value="1"/>
</dbReference>
<dbReference type="EMBL" id="JARJCW010000011">
    <property type="protein sequence ID" value="KAJ7219505.1"/>
    <property type="molecule type" value="Genomic_DNA"/>
</dbReference>
<reference evidence="8" key="1">
    <citation type="submission" date="2023-03" db="EMBL/GenBank/DDBJ databases">
        <title>Massive genome expansion in bonnet fungi (Mycena s.s.) driven by repeated elements and novel gene families across ecological guilds.</title>
        <authorList>
            <consortium name="Lawrence Berkeley National Laboratory"/>
            <person name="Harder C.B."/>
            <person name="Miyauchi S."/>
            <person name="Viragh M."/>
            <person name="Kuo A."/>
            <person name="Thoen E."/>
            <person name="Andreopoulos B."/>
            <person name="Lu D."/>
            <person name="Skrede I."/>
            <person name="Drula E."/>
            <person name="Henrissat B."/>
            <person name="Morin E."/>
            <person name="Kohler A."/>
            <person name="Barry K."/>
            <person name="LaButti K."/>
            <person name="Morin E."/>
            <person name="Salamov A."/>
            <person name="Lipzen A."/>
            <person name="Mereny Z."/>
            <person name="Hegedus B."/>
            <person name="Baldrian P."/>
            <person name="Stursova M."/>
            <person name="Weitz H."/>
            <person name="Taylor A."/>
            <person name="Grigoriev I.V."/>
            <person name="Nagy L.G."/>
            <person name="Martin F."/>
            <person name="Kauserud H."/>
        </authorList>
    </citation>
    <scope>NUCLEOTIDE SEQUENCE</scope>
    <source>
        <strain evidence="8">9144</strain>
    </source>
</reference>
<organism evidence="8 9">
    <name type="scientific">Mycena pura</name>
    <dbReference type="NCBI Taxonomy" id="153505"/>
    <lineage>
        <taxon>Eukaryota</taxon>
        <taxon>Fungi</taxon>
        <taxon>Dikarya</taxon>
        <taxon>Basidiomycota</taxon>
        <taxon>Agaricomycotina</taxon>
        <taxon>Agaricomycetes</taxon>
        <taxon>Agaricomycetidae</taxon>
        <taxon>Agaricales</taxon>
        <taxon>Marasmiineae</taxon>
        <taxon>Mycenaceae</taxon>
        <taxon>Mycena</taxon>
    </lineage>
</organism>
<dbReference type="EC" id="3.4.16.5" evidence="2"/>
<dbReference type="InterPro" id="IPR001563">
    <property type="entry name" value="Peptidase_S10"/>
</dbReference>
<dbReference type="Gene3D" id="3.40.50.1820">
    <property type="entry name" value="alpha/beta hydrolase"/>
    <property type="match status" value="1"/>
</dbReference>
<evidence type="ECO:0000256" key="4">
    <source>
        <dbReference type="ARBA" id="ARBA00022670"/>
    </source>
</evidence>
<protein>
    <recommendedName>
        <fullName evidence="2">carboxypeptidase C</fullName>
        <ecNumber evidence="2">3.4.16.5</ecNumber>
    </recommendedName>
</protein>
<gene>
    <name evidence="8" type="ORF">GGX14DRAFT_436485</name>
</gene>
<dbReference type="Pfam" id="PF00450">
    <property type="entry name" value="Peptidase_S10"/>
    <property type="match status" value="1"/>
</dbReference>
<keyword evidence="7" id="KW-0812">Transmembrane</keyword>
<dbReference type="AlphaFoldDB" id="A0AAD6YGY9"/>
<dbReference type="PANTHER" id="PTHR11802:SF113">
    <property type="entry name" value="SERINE CARBOXYPEPTIDASE CTSA-4.1"/>
    <property type="match status" value="1"/>
</dbReference>
<evidence type="ECO:0000256" key="3">
    <source>
        <dbReference type="ARBA" id="ARBA00022645"/>
    </source>
</evidence>
<evidence type="ECO:0000313" key="9">
    <source>
        <dbReference type="Proteomes" id="UP001219525"/>
    </source>
</evidence>
<keyword evidence="9" id="KW-1185">Reference proteome</keyword>
<evidence type="ECO:0000313" key="8">
    <source>
        <dbReference type="EMBL" id="KAJ7219505.1"/>
    </source>
</evidence>
<dbReference type="GO" id="GO:0000324">
    <property type="term" value="C:fungal-type vacuole"/>
    <property type="evidence" value="ECO:0007669"/>
    <property type="project" value="TreeGrafter"/>
</dbReference>
<evidence type="ECO:0000256" key="2">
    <source>
        <dbReference type="ARBA" id="ARBA00012446"/>
    </source>
</evidence>
<dbReference type="PRINTS" id="PR00724">
    <property type="entry name" value="CRBOXYPTASEC"/>
</dbReference>
<dbReference type="GO" id="GO:0004185">
    <property type="term" value="F:serine-type carboxypeptidase activity"/>
    <property type="evidence" value="ECO:0007669"/>
    <property type="project" value="UniProtKB-EC"/>
</dbReference>
<keyword evidence="3" id="KW-0121">Carboxypeptidase</keyword>
<dbReference type="PANTHER" id="PTHR11802">
    <property type="entry name" value="SERINE PROTEASE FAMILY S10 SERINE CARBOXYPEPTIDASE"/>
    <property type="match status" value="1"/>
</dbReference>
<evidence type="ECO:0000256" key="1">
    <source>
        <dbReference type="ARBA" id="ARBA00009431"/>
    </source>
</evidence>
<feature type="transmembrane region" description="Helical" evidence="7">
    <location>
        <begin position="25"/>
        <end position="48"/>
    </location>
</feature>
<evidence type="ECO:0000256" key="7">
    <source>
        <dbReference type="SAM" id="Phobius"/>
    </source>
</evidence>
<dbReference type="GO" id="GO:0006508">
    <property type="term" value="P:proteolysis"/>
    <property type="evidence" value="ECO:0007669"/>
    <property type="project" value="UniProtKB-KW"/>
</dbReference>
<dbReference type="InterPro" id="IPR029058">
    <property type="entry name" value="AB_hydrolase_fold"/>
</dbReference>
<keyword evidence="4" id="KW-0645">Protease</keyword>
<evidence type="ECO:0000256" key="5">
    <source>
        <dbReference type="ARBA" id="ARBA00022801"/>
    </source>
</evidence>
<keyword evidence="5" id="KW-0378">Hydrolase</keyword>
<sequence>MGKSLQPHSGSSPPHFPLRQATRNYLRTSTILTLALIGVSAVAFFHYAPALSWDAAPPFKFYANITRPQNICVGVRGDASSYSGYIGLEGDNPESHRRSFFWYFEAEEDPTNAPVILTFGGGPGTTGMLKPLGSVGPCILSPNGTVPNPDRITERFNMLALDHPIGTGFSYGRVVNNSYDAALDVYDFLQKFFALFPHLSKNQLIITGGSYGGMFIPNVATVIQERNEALSHKDTGAVRINLESLMISNPISDPVSHYRWLLYFYCELHSVYDKDTCAAMYAKLPDCLDLIEMSLQATGFSESANAARRAARTACSNIAWGGDTHGVVVEDVRRTCHEENSLDCFPLFKWIEQYFRDPAVKRALGVPPSFNYTALSASVSDAFSVTADVMLPAHLMYEPLLAKGIRVLHYIGAQDGNCAWPGVLSFLKLLRTPFQRPFNGAPDVPWPTPDSDTVTVRAIGDGAGNMTYILIKEAGHFPSQDQPALVKDIMEHWIYNISWFQPVTEVSR</sequence>
<comment type="caution">
    <text evidence="8">The sequence shown here is derived from an EMBL/GenBank/DDBJ whole genome shotgun (WGS) entry which is preliminary data.</text>
</comment>
<dbReference type="Proteomes" id="UP001219525">
    <property type="component" value="Unassembled WGS sequence"/>
</dbReference>
<comment type="similarity">
    <text evidence="1">Belongs to the peptidase S10 family.</text>
</comment>
<dbReference type="SUPFAM" id="SSF53474">
    <property type="entry name" value="alpha/beta-Hydrolases"/>
    <property type="match status" value="1"/>
</dbReference>
<keyword evidence="7" id="KW-1133">Transmembrane helix</keyword>
<evidence type="ECO:0000256" key="6">
    <source>
        <dbReference type="ARBA" id="ARBA00023180"/>
    </source>
</evidence>
<name>A0AAD6YGY9_9AGAR</name>
<keyword evidence="7" id="KW-0472">Membrane</keyword>
<proteinExistence type="inferred from homology"/>
<accession>A0AAD6YGY9</accession>
<keyword evidence="6" id="KW-0325">Glycoprotein</keyword>